<dbReference type="Gene3D" id="3.40.50.620">
    <property type="entry name" value="HUPs"/>
    <property type="match status" value="1"/>
</dbReference>
<dbReference type="Pfam" id="PF07714">
    <property type="entry name" value="PK_Tyr_Ser-Thr"/>
    <property type="match status" value="1"/>
</dbReference>
<dbReference type="InterPro" id="IPR008271">
    <property type="entry name" value="Ser/Thr_kinase_AS"/>
</dbReference>
<evidence type="ECO:0000256" key="9">
    <source>
        <dbReference type="ARBA" id="ARBA00022840"/>
    </source>
</evidence>
<evidence type="ECO:0000256" key="13">
    <source>
        <dbReference type="SAM" id="Phobius"/>
    </source>
</evidence>
<evidence type="ECO:0000256" key="7">
    <source>
        <dbReference type="ARBA" id="ARBA00022777"/>
    </source>
</evidence>
<reference evidence="16" key="1">
    <citation type="submission" date="2024-07" db="EMBL/GenBank/DDBJ databases">
        <title>Two chromosome-level genome assemblies of Korean endemic species Abeliophyllum distichum and Forsythia ovata (Oleaceae).</title>
        <authorList>
            <person name="Jang H."/>
        </authorList>
    </citation>
    <scope>NUCLEOTIDE SEQUENCE [LARGE SCALE GENOMIC DNA]</scope>
</reference>
<keyword evidence="13" id="KW-1133">Transmembrane helix</keyword>
<dbReference type="AlphaFoldDB" id="A0ABD1V9R6"/>
<evidence type="ECO:0000256" key="2">
    <source>
        <dbReference type="ARBA" id="ARBA00004906"/>
    </source>
</evidence>
<accession>A0ABD1V9R6</accession>
<dbReference type="EC" id="2.3.2.27" evidence="3"/>
<dbReference type="SUPFAM" id="SSF52402">
    <property type="entry name" value="Adenine nucleotide alpha hydrolases-like"/>
    <property type="match status" value="1"/>
</dbReference>
<dbReference type="InterPro" id="IPR011009">
    <property type="entry name" value="Kinase-like_dom_sf"/>
</dbReference>
<evidence type="ECO:0000256" key="12">
    <source>
        <dbReference type="SAM" id="MobiDB-lite"/>
    </source>
</evidence>
<dbReference type="InterPro" id="IPR000719">
    <property type="entry name" value="Prot_kinase_dom"/>
</dbReference>
<gene>
    <name evidence="15" type="ORF">Adt_07415</name>
</gene>
<dbReference type="PANTHER" id="PTHR45647">
    <property type="entry name" value="OS02G0152300 PROTEIN"/>
    <property type="match status" value="1"/>
</dbReference>
<keyword evidence="13" id="KW-0812">Transmembrane</keyword>
<dbReference type="Gene3D" id="3.30.200.20">
    <property type="entry name" value="Phosphorylase Kinase, domain 1"/>
    <property type="match status" value="1"/>
</dbReference>
<dbReference type="InterPro" id="IPR051348">
    <property type="entry name" value="U-box_ubiquitin_ligases"/>
</dbReference>
<dbReference type="CDD" id="cd01989">
    <property type="entry name" value="USP_STK_Ubox_N"/>
    <property type="match status" value="1"/>
</dbReference>
<dbReference type="FunFam" id="3.30.200.20:FF:000162">
    <property type="entry name" value="Adenine nucleotide alpha hydrolase-like domain kinase"/>
    <property type="match status" value="1"/>
</dbReference>
<dbReference type="Proteomes" id="UP001604336">
    <property type="component" value="Unassembled WGS sequence"/>
</dbReference>
<evidence type="ECO:0000256" key="6">
    <source>
        <dbReference type="ARBA" id="ARBA00022741"/>
    </source>
</evidence>
<keyword evidence="7" id="KW-0418">Kinase</keyword>
<keyword evidence="5" id="KW-0808">Transferase</keyword>
<dbReference type="GO" id="GO:0005524">
    <property type="term" value="F:ATP binding"/>
    <property type="evidence" value="ECO:0007669"/>
    <property type="project" value="UniProtKB-UniRule"/>
</dbReference>
<protein>
    <recommendedName>
        <fullName evidence="3">RING-type E3 ubiquitin transferase</fullName>
        <ecNumber evidence="3">2.3.2.27</ecNumber>
    </recommendedName>
</protein>
<dbReference type="Pfam" id="PF00582">
    <property type="entry name" value="Usp"/>
    <property type="match status" value="1"/>
</dbReference>
<dbReference type="PROSITE" id="PS50011">
    <property type="entry name" value="PROTEIN_KINASE_DOM"/>
    <property type="match status" value="1"/>
</dbReference>
<dbReference type="GO" id="GO:0004674">
    <property type="term" value="F:protein serine/threonine kinase activity"/>
    <property type="evidence" value="ECO:0007669"/>
    <property type="project" value="UniProtKB-KW"/>
</dbReference>
<dbReference type="InterPro" id="IPR001245">
    <property type="entry name" value="Ser-Thr/Tyr_kinase_cat_dom"/>
</dbReference>
<evidence type="ECO:0000256" key="3">
    <source>
        <dbReference type="ARBA" id="ARBA00012483"/>
    </source>
</evidence>
<feature type="compositionally biased region" description="Polar residues" evidence="12">
    <location>
        <begin position="826"/>
        <end position="839"/>
    </location>
</feature>
<evidence type="ECO:0000256" key="8">
    <source>
        <dbReference type="ARBA" id="ARBA00022786"/>
    </source>
</evidence>
<organism evidence="15 16">
    <name type="scientific">Abeliophyllum distichum</name>
    <dbReference type="NCBI Taxonomy" id="126358"/>
    <lineage>
        <taxon>Eukaryota</taxon>
        <taxon>Viridiplantae</taxon>
        <taxon>Streptophyta</taxon>
        <taxon>Embryophyta</taxon>
        <taxon>Tracheophyta</taxon>
        <taxon>Spermatophyta</taxon>
        <taxon>Magnoliopsida</taxon>
        <taxon>eudicotyledons</taxon>
        <taxon>Gunneridae</taxon>
        <taxon>Pentapetalae</taxon>
        <taxon>asterids</taxon>
        <taxon>lamiids</taxon>
        <taxon>Lamiales</taxon>
        <taxon>Oleaceae</taxon>
        <taxon>Forsythieae</taxon>
        <taxon>Abeliophyllum</taxon>
    </lineage>
</organism>
<evidence type="ECO:0000313" key="16">
    <source>
        <dbReference type="Proteomes" id="UP001604336"/>
    </source>
</evidence>
<dbReference type="GO" id="GO:0061630">
    <property type="term" value="F:ubiquitin protein ligase activity"/>
    <property type="evidence" value="ECO:0007669"/>
    <property type="project" value="UniProtKB-EC"/>
</dbReference>
<evidence type="ECO:0000259" key="14">
    <source>
        <dbReference type="PROSITE" id="PS50011"/>
    </source>
</evidence>
<comment type="catalytic activity">
    <reaction evidence="1">
        <text>S-ubiquitinyl-[E2 ubiquitin-conjugating enzyme]-L-cysteine + [acceptor protein]-L-lysine = [E2 ubiquitin-conjugating enzyme]-L-cysteine + N(6)-ubiquitinyl-[acceptor protein]-L-lysine.</text>
        <dbReference type="EC" id="2.3.2.27"/>
    </reaction>
</comment>
<evidence type="ECO:0000256" key="4">
    <source>
        <dbReference type="ARBA" id="ARBA00022527"/>
    </source>
</evidence>
<dbReference type="PROSITE" id="PS00108">
    <property type="entry name" value="PROTEIN_KINASE_ST"/>
    <property type="match status" value="1"/>
</dbReference>
<evidence type="ECO:0000256" key="11">
    <source>
        <dbReference type="PROSITE-ProRule" id="PRU10141"/>
    </source>
</evidence>
<dbReference type="Gene3D" id="1.10.510.10">
    <property type="entry name" value="Transferase(Phosphotransferase) domain 1"/>
    <property type="match status" value="1"/>
</dbReference>
<keyword evidence="13" id="KW-0472">Membrane</keyword>
<keyword evidence="6 11" id="KW-0547">Nucleotide-binding</keyword>
<dbReference type="EMBL" id="JBFOLK010000002">
    <property type="protein sequence ID" value="KAL2534064.1"/>
    <property type="molecule type" value="Genomic_DNA"/>
</dbReference>
<feature type="region of interest" description="Disordered" evidence="12">
    <location>
        <begin position="820"/>
        <end position="839"/>
    </location>
</feature>
<dbReference type="InterPro" id="IPR014729">
    <property type="entry name" value="Rossmann-like_a/b/a_fold"/>
</dbReference>
<keyword evidence="10" id="KW-0175">Coiled coil</keyword>
<feature type="binding site" evidence="11">
    <location>
        <position position="534"/>
    </location>
    <ligand>
        <name>ATP</name>
        <dbReference type="ChEBI" id="CHEBI:30616"/>
    </ligand>
</feature>
<dbReference type="PANTHER" id="PTHR45647:SF51">
    <property type="entry name" value="PROTEIN KINASE SUPERFAMILY PROTEIN"/>
    <property type="match status" value="1"/>
</dbReference>
<dbReference type="InterPro" id="IPR006016">
    <property type="entry name" value="UspA"/>
</dbReference>
<feature type="transmembrane region" description="Helical" evidence="13">
    <location>
        <begin position="693"/>
        <end position="716"/>
    </location>
</feature>
<keyword evidence="9 11" id="KW-0067">ATP-binding</keyword>
<evidence type="ECO:0000313" key="15">
    <source>
        <dbReference type="EMBL" id="KAL2534064.1"/>
    </source>
</evidence>
<evidence type="ECO:0000256" key="5">
    <source>
        <dbReference type="ARBA" id="ARBA00022679"/>
    </source>
</evidence>
<keyword evidence="4" id="KW-0723">Serine/threonine-protein kinase</keyword>
<comment type="pathway">
    <text evidence="2">Protein modification; protein ubiquitination.</text>
</comment>
<evidence type="ECO:0000256" key="1">
    <source>
        <dbReference type="ARBA" id="ARBA00000900"/>
    </source>
</evidence>
<dbReference type="FunFam" id="1.10.510.10:FF:000498">
    <property type="entry name" value="U-box domain-containing protein 51"/>
    <property type="match status" value="1"/>
</dbReference>
<sequence>MENHPHSQGGFITAAVAIDRDKNSHFALRWALENLPLKDNQIILIHVSIPQNLQHEGAVPKVGSSPTLAEMPQFFLPYRGLCARKRIHAKDVILLEPDVATALAEYISKNSLTTIVLGASNRSYITRAFRNLDVPSSLGKSAPDFCSVYAISKTRVLKIKSVSPNTTRQSSHIGYSPDTTSSADIYSWRSTTSETSSIDEGSQRMSIDTTHDMHTVSKNSSPLQSLTNSSEVLQMSPWEMRYGSKNPTPPYSADTSFESIHDMHSVSKNSSPLQSVTNSSEFLQMPPWERRYGCKNPTPPYMADTSYESMQNTLQMNNLNLHLCNKESVFHSVSASSDLSDLTSFQSSNISFEPLDQPRTSDAARISTSSQAAGELEDELRRLRLELKQITLMYNAACKEAVTAREKVREIGQWKSEEARKLEEVEHSQEAALAIVEREKQKCKAAVEAAHKAQQMAEMESERRKRAELKFKFESQEKQKAMEALSRIEVRYRKYSIDEIEVATNCFSRSRKIGEGGYGSVFKATLSQTSVAIKVLRPDISQGQKQFQRELEVLSNLRHPNMVILVGACPEYGCLVYEYMENGSLEDRLCRKNNTPPIPWSTRFRIAAEIATALLFLHQTRPNPLVHRDLKPGNILLDRNYVSKISDVGLSRLVPPSLADNRTQYQVTAAVGTFCYIDPEYQQTGMLGTKSDIYSFGIILLQLITAMPAMGLTYIVERAIEKGQFTEILDQTVKDWPVEEALSLAKLALKCCELRKRDRPELDSVILPELERLRDLGLENEAKDGFNQMNLQYPSFQESLALSQENRSTNSEMQMENHRKYVSGFSGRTSSRITSETPD</sequence>
<evidence type="ECO:0000256" key="10">
    <source>
        <dbReference type="ARBA" id="ARBA00023054"/>
    </source>
</evidence>
<dbReference type="PROSITE" id="PS00107">
    <property type="entry name" value="PROTEIN_KINASE_ATP"/>
    <property type="match status" value="1"/>
</dbReference>
<dbReference type="SMART" id="SM00220">
    <property type="entry name" value="S_TKc"/>
    <property type="match status" value="1"/>
</dbReference>
<keyword evidence="8" id="KW-0833">Ubl conjugation pathway</keyword>
<proteinExistence type="predicted"/>
<name>A0ABD1V9R6_9LAMI</name>
<dbReference type="InterPro" id="IPR017441">
    <property type="entry name" value="Protein_kinase_ATP_BS"/>
</dbReference>
<dbReference type="SUPFAM" id="SSF56112">
    <property type="entry name" value="Protein kinase-like (PK-like)"/>
    <property type="match status" value="1"/>
</dbReference>
<comment type="caution">
    <text evidence="15">The sequence shown here is derived from an EMBL/GenBank/DDBJ whole genome shotgun (WGS) entry which is preliminary data.</text>
</comment>
<feature type="region of interest" description="Disordered" evidence="12">
    <location>
        <begin position="353"/>
        <end position="373"/>
    </location>
</feature>
<keyword evidence="16" id="KW-1185">Reference proteome</keyword>
<feature type="domain" description="Protein kinase" evidence="14">
    <location>
        <begin position="507"/>
        <end position="773"/>
    </location>
</feature>